<name>A0AAW1Q2S1_9CHLO</name>
<accession>A0AAW1Q2S1</accession>
<comment type="caution">
    <text evidence="2">The sequence shown here is derived from an EMBL/GenBank/DDBJ whole genome shotgun (WGS) entry which is preliminary data.</text>
</comment>
<proteinExistence type="predicted"/>
<evidence type="ECO:0000313" key="2">
    <source>
        <dbReference type="EMBL" id="KAK9816294.1"/>
    </source>
</evidence>
<evidence type="ECO:0000313" key="3">
    <source>
        <dbReference type="Proteomes" id="UP001438707"/>
    </source>
</evidence>
<feature type="region of interest" description="Disordered" evidence="1">
    <location>
        <begin position="21"/>
        <end position="40"/>
    </location>
</feature>
<organism evidence="2 3">
    <name type="scientific">Apatococcus lobatus</name>
    <dbReference type="NCBI Taxonomy" id="904363"/>
    <lineage>
        <taxon>Eukaryota</taxon>
        <taxon>Viridiplantae</taxon>
        <taxon>Chlorophyta</taxon>
        <taxon>core chlorophytes</taxon>
        <taxon>Trebouxiophyceae</taxon>
        <taxon>Chlorellales</taxon>
        <taxon>Chlorellaceae</taxon>
        <taxon>Apatococcus</taxon>
    </lineage>
</organism>
<evidence type="ECO:0000256" key="1">
    <source>
        <dbReference type="SAM" id="MobiDB-lite"/>
    </source>
</evidence>
<dbReference type="EMBL" id="JALJOS010000081">
    <property type="protein sequence ID" value="KAK9816294.1"/>
    <property type="molecule type" value="Genomic_DNA"/>
</dbReference>
<dbReference type="Proteomes" id="UP001438707">
    <property type="component" value="Unassembled WGS sequence"/>
</dbReference>
<dbReference type="AlphaFoldDB" id="A0AAW1Q2S1"/>
<protein>
    <submittedName>
        <fullName evidence="2">Uncharacterized protein</fullName>
    </submittedName>
</protein>
<sequence length="249" mass="28232">MTISPASTPPGNYPAVDLAQQAYQQPRPSGQPQHQQPTVPQNTFAVQDQPLGKGAMPFARNAKGKPVDSEGNMIKRIMPTDQPLQFWYQRKGFNDFLYLQGGPAGPIAYYVDVKALFAGWSIYLRRGPTRQSPPVLHLTKGVCLIWDKGTQVKVEATEAQPWMVVTNMLRKYEFINKYTFAFNGRQYTWEWTELLGGTHYCKDDDTHEVVCIARLRFTLAWQVISAWGLRFVEESVAGDSICSRKQLEV</sequence>
<reference evidence="2 3" key="1">
    <citation type="journal article" date="2024" name="Nat. Commun.">
        <title>Phylogenomics reveals the evolutionary origins of lichenization in chlorophyte algae.</title>
        <authorList>
            <person name="Puginier C."/>
            <person name="Libourel C."/>
            <person name="Otte J."/>
            <person name="Skaloud P."/>
            <person name="Haon M."/>
            <person name="Grisel S."/>
            <person name="Petersen M."/>
            <person name="Berrin J.G."/>
            <person name="Delaux P.M."/>
            <person name="Dal Grande F."/>
            <person name="Keller J."/>
        </authorList>
    </citation>
    <scope>NUCLEOTIDE SEQUENCE [LARGE SCALE GENOMIC DNA]</scope>
    <source>
        <strain evidence="2 3">SAG 2145</strain>
    </source>
</reference>
<keyword evidence="3" id="KW-1185">Reference proteome</keyword>
<gene>
    <name evidence="2" type="ORF">WJX74_010023</name>
</gene>